<evidence type="ECO:0000256" key="4">
    <source>
        <dbReference type="ARBA" id="ARBA00017871"/>
    </source>
</evidence>
<dbReference type="PANTHER" id="PTHR10742">
    <property type="entry name" value="FLAVIN MONOAMINE OXIDASE"/>
    <property type="match status" value="1"/>
</dbReference>
<dbReference type="AlphaFoldDB" id="A0A2S1SJ19"/>
<name>A0A2S1SJ19_9FLAO</name>
<dbReference type="SUPFAM" id="SSF54373">
    <property type="entry name" value="FAD-linked reductases, C-terminal domain"/>
    <property type="match status" value="1"/>
</dbReference>
<evidence type="ECO:0000256" key="1">
    <source>
        <dbReference type="ARBA" id="ARBA00004814"/>
    </source>
</evidence>
<dbReference type="InterPro" id="IPR050281">
    <property type="entry name" value="Flavin_monoamine_oxidase"/>
</dbReference>
<evidence type="ECO:0000313" key="8">
    <source>
        <dbReference type="EMBL" id="AWI26347.1"/>
    </source>
</evidence>
<evidence type="ECO:0000256" key="5">
    <source>
        <dbReference type="ARBA" id="ARBA00023070"/>
    </source>
</evidence>
<dbReference type="Pfam" id="PF01593">
    <property type="entry name" value="Amino_oxidase"/>
    <property type="match status" value="1"/>
</dbReference>
<dbReference type="EC" id="1.13.12.3" evidence="3"/>
<comment type="catalytic activity">
    <reaction evidence="6">
        <text>L-tryptophan + O2 = indole-3-acetamide + CO2 + H2O</text>
        <dbReference type="Rhea" id="RHEA:16165"/>
        <dbReference type="ChEBI" id="CHEBI:15377"/>
        <dbReference type="ChEBI" id="CHEBI:15379"/>
        <dbReference type="ChEBI" id="CHEBI:16031"/>
        <dbReference type="ChEBI" id="CHEBI:16526"/>
        <dbReference type="ChEBI" id="CHEBI:57912"/>
        <dbReference type="EC" id="1.13.12.3"/>
    </reaction>
</comment>
<dbReference type="KEGG" id="fpal:HYN49_10785"/>
<gene>
    <name evidence="8" type="ORF">HYN49_10785</name>
</gene>
<dbReference type="Gene3D" id="3.50.50.60">
    <property type="entry name" value="FAD/NAD(P)-binding domain"/>
    <property type="match status" value="1"/>
</dbReference>
<feature type="domain" description="Amine oxidase" evidence="7">
    <location>
        <begin position="11"/>
        <end position="407"/>
    </location>
</feature>
<organism evidence="8 9">
    <name type="scientific">Flavobacterium pallidum</name>
    <dbReference type="NCBI Taxonomy" id="2172098"/>
    <lineage>
        <taxon>Bacteria</taxon>
        <taxon>Pseudomonadati</taxon>
        <taxon>Bacteroidota</taxon>
        <taxon>Flavobacteriia</taxon>
        <taxon>Flavobacteriales</taxon>
        <taxon>Flavobacteriaceae</taxon>
        <taxon>Flavobacterium</taxon>
    </lineage>
</organism>
<dbReference type="PANTHER" id="PTHR10742:SF410">
    <property type="entry name" value="LYSINE-SPECIFIC HISTONE DEMETHYLASE 2"/>
    <property type="match status" value="1"/>
</dbReference>
<accession>A0A2S1SJ19</accession>
<dbReference type="EMBL" id="CP029187">
    <property type="protein sequence ID" value="AWI26347.1"/>
    <property type="molecule type" value="Genomic_DNA"/>
</dbReference>
<dbReference type="OrthoDB" id="56323at2"/>
<evidence type="ECO:0000313" key="9">
    <source>
        <dbReference type="Proteomes" id="UP000244937"/>
    </source>
</evidence>
<evidence type="ECO:0000256" key="3">
    <source>
        <dbReference type="ARBA" id="ARBA00012535"/>
    </source>
</evidence>
<keyword evidence="9" id="KW-1185">Reference proteome</keyword>
<sequence length="412" mass="45815">MKTIIIGAGAAGIMAANVLSIKGVSVIILESGNRIGGRIRTFVPDGFINTVEAGAEFIHGNLPLTLKLLKKAKLPYTQASMNMHRFKNGKISNSFGNSKAWESFYGKLSQLEADCTLESFLKEHFPGPKYTLLRKEVCEMAQGLDLANPAEVSLLSLKEEWLSEETQYRPLTGYTPLLEYLYNEAAQRDCSIIFNQKVTGMEWKSGEVKVITENNSYEADCVIVTASLGILKNKEITFTPDIPELPALFNKIGFGHVIKVALEFEKPFWEHDIPDLGFLFAGKLTFWTQLDQHSPVLTAWIGNDDVPYYDELTDDDIVTSCLAELTQAFPNTNHYFRNAAVFRYTGKTSFRGGYSWPKPESKPAVKRINKGFGNTIWFAGEAFDPTFETATVEAALESGKFAAGKVIRNATL</sequence>
<dbReference type="Gene3D" id="3.90.660.10">
    <property type="match status" value="1"/>
</dbReference>
<dbReference type="GO" id="GO:0050361">
    <property type="term" value="F:tryptophan 2-monooxygenase activity"/>
    <property type="evidence" value="ECO:0007669"/>
    <property type="project" value="UniProtKB-EC"/>
</dbReference>
<evidence type="ECO:0000259" key="7">
    <source>
        <dbReference type="Pfam" id="PF01593"/>
    </source>
</evidence>
<keyword evidence="5" id="KW-0073">Auxin biosynthesis</keyword>
<dbReference type="SUPFAM" id="SSF51905">
    <property type="entry name" value="FAD/NAD(P)-binding domain"/>
    <property type="match status" value="1"/>
</dbReference>
<dbReference type="RefSeq" id="WP_108904125.1">
    <property type="nucleotide sequence ID" value="NZ_CP029187.1"/>
</dbReference>
<evidence type="ECO:0000256" key="2">
    <source>
        <dbReference type="ARBA" id="ARBA00005833"/>
    </source>
</evidence>
<protein>
    <recommendedName>
        <fullName evidence="4">Tryptophan 2-monooxygenase</fullName>
        <ecNumber evidence="3">1.13.12.3</ecNumber>
    </recommendedName>
</protein>
<dbReference type="Proteomes" id="UP000244937">
    <property type="component" value="Chromosome"/>
</dbReference>
<comment type="similarity">
    <text evidence="2">Belongs to the tryptophan 2-monooxygenase family.</text>
</comment>
<dbReference type="InterPro" id="IPR002937">
    <property type="entry name" value="Amino_oxidase"/>
</dbReference>
<proteinExistence type="inferred from homology"/>
<reference evidence="8 9" key="1">
    <citation type="submission" date="2018-05" db="EMBL/GenBank/DDBJ databases">
        <title>Genome sequencing of Flavobacterium sp. HYN0049.</title>
        <authorList>
            <person name="Yi H."/>
            <person name="Baek C."/>
        </authorList>
    </citation>
    <scope>NUCLEOTIDE SEQUENCE [LARGE SCALE GENOMIC DNA]</scope>
    <source>
        <strain evidence="8 9">HYN0049</strain>
    </source>
</reference>
<comment type="pathway">
    <text evidence="1">Plant hormone metabolism; auxin biosynthesis.</text>
</comment>
<dbReference type="InterPro" id="IPR036188">
    <property type="entry name" value="FAD/NAD-bd_sf"/>
</dbReference>
<dbReference type="GO" id="GO:0009851">
    <property type="term" value="P:auxin biosynthetic process"/>
    <property type="evidence" value="ECO:0007669"/>
    <property type="project" value="UniProtKB-KW"/>
</dbReference>
<evidence type="ECO:0000256" key="6">
    <source>
        <dbReference type="ARBA" id="ARBA00047321"/>
    </source>
</evidence>